<dbReference type="PROSITE" id="PS00589">
    <property type="entry name" value="PTS_HPR_SER"/>
    <property type="match status" value="1"/>
</dbReference>
<dbReference type="InterPro" id="IPR002114">
    <property type="entry name" value="PTS_HPr_Ser_P_site"/>
</dbReference>
<dbReference type="SUPFAM" id="SSF55594">
    <property type="entry name" value="HPr-like"/>
    <property type="match status" value="1"/>
</dbReference>
<gene>
    <name evidence="6" type="ordered locus">Desti_4043</name>
</gene>
<keyword evidence="7" id="KW-1185">Reference proteome</keyword>
<evidence type="ECO:0000259" key="5">
    <source>
        <dbReference type="PROSITE" id="PS51350"/>
    </source>
</evidence>
<dbReference type="Pfam" id="PF00381">
    <property type="entry name" value="PTS-HPr"/>
    <property type="match status" value="1"/>
</dbReference>
<dbReference type="AlphaFoldDB" id="I4CAU1"/>
<comment type="similarity">
    <text evidence="2">Belongs to the HPr family.</text>
</comment>
<dbReference type="Gene3D" id="3.30.1340.10">
    <property type="entry name" value="HPr-like"/>
    <property type="match status" value="1"/>
</dbReference>
<evidence type="ECO:0000256" key="4">
    <source>
        <dbReference type="ARBA" id="ARBA00022683"/>
    </source>
</evidence>
<reference evidence="7" key="1">
    <citation type="submission" date="2012-06" db="EMBL/GenBank/DDBJ databases">
        <title>Complete sequence of chromosome of Desulfomonile tiedjei DSM 6799.</title>
        <authorList>
            <person name="Lucas S."/>
            <person name="Copeland A."/>
            <person name="Lapidus A."/>
            <person name="Glavina del Rio T."/>
            <person name="Dalin E."/>
            <person name="Tice H."/>
            <person name="Bruce D."/>
            <person name="Goodwin L."/>
            <person name="Pitluck S."/>
            <person name="Peters L."/>
            <person name="Ovchinnikova G."/>
            <person name="Zeytun A."/>
            <person name="Lu M."/>
            <person name="Kyrpides N."/>
            <person name="Mavromatis K."/>
            <person name="Ivanova N."/>
            <person name="Brettin T."/>
            <person name="Detter J.C."/>
            <person name="Han C."/>
            <person name="Larimer F."/>
            <person name="Land M."/>
            <person name="Hauser L."/>
            <person name="Markowitz V."/>
            <person name="Cheng J.-F."/>
            <person name="Hugenholtz P."/>
            <person name="Woyke T."/>
            <person name="Wu D."/>
            <person name="Spring S."/>
            <person name="Schroeder M."/>
            <person name="Brambilla E."/>
            <person name="Klenk H.-P."/>
            <person name="Eisen J.A."/>
        </authorList>
    </citation>
    <scope>NUCLEOTIDE SEQUENCE [LARGE SCALE GENOMIC DNA]</scope>
    <source>
        <strain evidence="7">ATCC 49306 / DSM 6799 / DCB-1</strain>
    </source>
</reference>
<protein>
    <submittedName>
        <fullName evidence="6">Phosphotransferase system HPr (HPr) family protein</fullName>
    </submittedName>
</protein>
<evidence type="ECO:0000256" key="3">
    <source>
        <dbReference type="ARBA" id="ARBA00022490"/>
    </source>
</evidence>
<keyword evidence="4" id="KW-0598">Phosphotransferase system</keyword>
<dbReference type="PANTHER" id="PTHR33705">
    <property type="entry name" value="PHOSPHOCARRIER PROTEIN HPR"/>
    <property type="match status" value="1"/>
</dbReference>
<dbReference type="eggNOG" id="COG1925">
    <property type="taxonomic scope" value="Bacteria"/>
</dbReference>
<dbReference type="GO" id="GO:0009401">
    <property type="term" value="P:phosphoenolpyruvate-dependent sugar phosphotransferase system"/>
    <property type="evidence" value="ECO:0007669"/>
    <property type="project" value="UniProtKB-KW"/>
</dbReference>
<organism evidence="6 7">
    <name type="scientific">Desulfomonile tiedjei (strain ATCC 49306 / DSM 6799 / DCB-1)</name>
    <dbReference type="NCBI Taxonomy" id="706587"/>
    <lineage>
        <taxon>Bacteria</taxon>
        <taxon>Pseudomonadati</taxon>
        <taxon>Thermodesulfobacteriota</taxon>
        <taxon>Desulfomonilia</taxon>
        <taxon>Desulfomonilales</taxon>
        <taxon>Desulfomonilaceae</taxon>
        <taxon>Desulfomonile</taxon>
    </lineage>
</organism>
<dbReference type="InterPro" id="IPR000032">
    <property type="entry name" value="HPr-like"/>
</dbReference>
<evidence type="ECO:0000256" key="1">
    <source>
        <dbReference type="ARBA" id="ARBA00004496"/>
    </source>
</evidence>
<feature type="domain" description="HPr" evidence="5">
    <location>
        <begin position="7"/>
        <end position="94"/>
    </location>
</feature>
<dbReference type="GO" id="GO:0016740">
    <property type="term" value="F:transferase activity"/>
    <property type="evidence" value="ECO:0007669"/>
    <property type="project" value="UniProtKB-KW"/>
</dbReference>
<name>I4CAU1_DESTA</name>
<comment type="subcellular location">
    <subcellularLocation>
        <location evidence="1">Cytoplasm</location>
    </subcellularLocation>
</comment>
<dbReference type="PROSITE" id="PS51350">
    <property type="entry name" value="PTS_HPR_DOM"/>
    <property type="match status" value="1"/>
</dbReference>
<evidence type="ECO:0000256" key="2">
    <source>
        <dbReference type="ARBA" id="ARBA00010736"/>
    </source>
</evidence>
<dbReference type="STRING" id="706587.Desti_4043"/>
<dbReference type="PANTHER" id="PTHR33705:SF2">
    <property type="entry name" value="PHOSPHOCARRIER PROTEIN NPR"/>
    <property type="match status" value="1"/>
</dbReference>
<accession>I4CAU1</accession>
<dbReference type="RefSeq" id="WP_014811808.1">
    <property type="nucleotide sequence ID" value="NC_018025.1"/>
</dbReference>
<proteinExistence type="inferred from homology"/>
<dbReference type="OrthoDB" id="9798965at2"/>
<dbReference type="HOGENOM" id="CLU_136230_1_1_7"/>
<keyword evidence="3" id="KW-0963">Cytoplasm</keyword>
<dbReference type="KEGG" id="dti:Desti_4043"/>
<dbReference type="NCBIfam" id="TIGR01003">
    <property type="entry name" value="PTS_HPr_family"/>
    <property type="match status" value="1"/>
</dbReference>
<dbReference type="EMBL" id="CP003360">
    <property type="protein sequence ID" value="AFM26682.1"/>
    <property type="molecule type" value="Genomic_DNA"/>
</dbReference>
<dbReference type="PRINTS" id="PR00107">
    <property type="entry name" value="PHOSPHOCPHPR"/>
</dbReference>
<evidence type="ECO:0000313" key="6">
    <source>
        <dbReference type="EMBL" id="AFM26682.1"/>
    </source>
</evidence>
<dbReference type="Proteomes" id="UP000006055">
    <property type="component" value="Chromosome"/>
</dbReference>
<sequence>MILNYELLETKLTVSNELGLHARVATMMVQAMQNYSSQVTLVKDGVEVDARSVLGLLLLAATPGCEITVRAYGPDSEQAIQEISRLIQNEEPEKG</sequence>
<dbReference type="InterPro" id="IPR050399">
    <property type="entry name" value="HPr"/>
</dbReference>
<keyword evidence="6" id="KW-0808">Transferase</keyword>
<dbReference type="GO" id="GO:0005737">
    <property type="term" value="C:cytoplasm"/>
    <property type="evidence" value="ECO:0007669"/>
    <property type="project" value="UniProtKB-SubCell"/>
</dbReference>
<evidence type="ECO:0000313" key="7">
    <source>
        <dbReference type="Proteomes" id="UP000006055"/>
    </source>
</evidence>
<dbReference type="InterPro" id="IPR035895">
    <property type="entry name" value="HPr-like_sf"/>
</dbReference>